<accession>A0A8E2EWE5</accession>
<dbReference type="Proteomes" id="UP000250140">
    <property type="component" value="Unassembled WGS sequence"/>
</dbReference>
<organism evidence="1 2">
    <name type="scientific">Glonium stellatum</name>
    <dbReference type="NCBI Taxonomy" id="574774"/>
    <lineage>
        <taxon>Eukaryota</taxon>
        <taxon>Fungi</taxon>
        <taxon>Dikarya</taxon>
        <taxon>Ascomycota</taxon>
        <taxon>Pezizomycotina</taxon>
        <taxon>Dothideomycetes</taxon>
        <taxon>Pleosporomycetidae</taxon>
        <taxon>Gloniales</taxon>
        <taxon>Gloniaceae</taxon>
        <taxon>Glonium</taxon>
    </lineage>
</organism>
<reference evidence="1 2" key="1">
    <citation type="journal article" date="2016" name="Nat. Commun.">
        <title>Ectomycorrhizal ecology is imprinted in the genome of the dominant symbiotic fungus Cenococcum geophilum.</title>
        <authorList>
            <consortium name="DOE Joint Genome Institute"/>
            <person name="Peter M."/>
            <person name="Kohler A."/>
            <person name="Ohm R.A."/>
            <person name="Kuo A."/>
            <person name="Krutzmann J."/>
            <person name="Morin E."/>
            <person name="Arend M."/>
            <person name="Barry K.W."/>
            <person name="Binder M."/>
            <person name="Choi C."/>
            <person name="Clum A."/>
            <person name="Copeland A."/>
            <person name="Grisel N."/>
            <person name="Haridas S."/>
            <person name="Kipfer T."/>
            <person name="LaButti K."/>
            <person name="Lindquist E."/>
            <person name="Lipzen A."/>
            <person name="Maire R."/>
            <person name="Meier B."/>
            <person name="Mihaltcheva S."/>
            <person name="Molinier V."/>
            <person name="Murat C."/>
            <person name="Poggeler S."/>
            <person name="Quandt C.A."/>
            <person name="Sperisen C."/>
            <person name="Tritt A."/>
            <person name="Tisserant E."/>
            <person name="Crous P.W."/>
            <person name="Henrissat B."/>
            <person name="Nehls U."/>
            <person name="Egli S."/>
            <person name="Spatafora J.W."/>
            <person name="Grigoriev I.V."/>
            <person name="Martin F.M."/>
        </authorList>
    </citation>
    <scope>NUCLEOTIDE SEQUENCE [LARGE SCALE GENOMIC DNA]</scope>
    <source>
        <strain evidence="1 2">CBS 207.34</strain>
    </source>
</reference>
<name>A0A8E2EWE5_9PEZI</name>
<dbReference type="AlphaFoldDB" id="A0A8E2EWE5"/>
<keyword evidence="2" id="KW-1185">Reference proteome</keyword>
<protein>
    <submittedName>
        <fullName evidence="1">Uncharacterized protein</fullName>
    </submittedName>
</protein>
<evidence type="ECO:0000313" key="2">
    <source>
        <dbReference type="Proteomes" id="UP000250140"/>
    </source>
</evidence>
<proteinExistence type="predicted"/>
<gene>
    <name evidence="1" type="ORF">AOQ84DRAFT_83405</name>
</gene>
<sequence>MVPKLLFTSLKAGVTIAQTVAIEEKLICRVCGSEHIMHLTLVNANGGIAARETHTSQCRKCSISWKGEAGLSSFPTLLEDESNERWSASGTFSLLVIPYRRSLGSVLVEDSKELVMALIKSW</sequence>
<evidence type="ECO:0000313" key="1">
    <source>
        <dbReference type="EMBL" id="OCL06136.1"/>
    </source>
</evidence>
<dbReference type="EMBL" id="KV750125">
    <property type="protein sequence ID" value="OCL06136.1"/>
    <property type="molecule type" value="Genomic_DNA"/>
</dbReference>